<dbReference type="CDD" id="cd09596">
    <property type="entry name" value="M36"/>
    <property type="match status" value="1"/>
</dbReference>
<dbReference type="Pfam" id="PF07504">
    <property type="entry name" value="FTP"/>
    <property type="match status" value="1"/>
</dbReference>
<evidence type="ECO:0000256" key="8">
    <source>
        <dbReference type="ARBA" id="ARBA00022801"/>
    </source>
</evidence>
<dbReference type="NCBIfam" id="TIGR04183">
    <property type="entry name" value="Por_Secre_tail"/>
    <property type="match status" value="1"/>
</dbReference>
<keyword evidence="10" id="KW-0482">Metalloprotease</keyword>
<dbReference type="PANTHER" id="PTHR33478">
    <property type="entry name" value="EXTRACELLULAR METALLOPROTEINASE MEP"/>
    <property type="match status" value="1"/>
</dbReference>
<evidence type="ECO:0000313" key="14">
    <source>
        <dbReference type="EMBL" id="BDS10483.1"/>
    </source>
</evidence>
<reference evidence="14" key="1">
    <citation type="submission" date="2022-09" db="EMBL/GenBank/DDBJ databases">
        <title>Aureispira anguillicida sp. nov., isolated from Leptocephalus of Japanese eel Anguilla japonica.</title>
        <authorList>
            <person name="Yuasa K."/>
            <person name="Mekata T."/>
            <person name="Ikunari K."/>
        </authorList>
    </citation>
    <scope>NUCLEOTIDE SEQUENCE</scope>
    <source>
        <strain evidence="14">EL160426</strain>
    </source>
</reference>
<dbReference type="InterPro" id="IPR000601">
    <property type="entry name" value="PKD_dom"/>
</dbReference>
<dbReference type="GO" id="GO:0006508">
    <property type="term" value="P:proteolysis"/>
    <property type="evidence" value="ECO:0007669"/>
    <property type="project" value="UniProtKB-KW"/>
</dbReference>
<dbReference type="Gene3D" id="1.10.390.10">
    <property type="entry name" value="Neutral Protease Domain 2"/>
    <property type="match status" value="1"/>
</dbReference>
<dbReference type="RefSeq" id="WP_264791790.1">
    <property type="nucleotide sequence ID" value="NZ_AP026867.1"/>
</dbReference>
<dbReference type="KEGG" id="aup:AsAng_0011910"/>
<evidence type="ECO:0000259" key="13">
    <source>
        <dbReference type="PROSITE" id="PS50093"/>
    </source>
</evidence>
<feature type="domain" description="PKD" evidence="13">
    <location>
        <begin position="782"/>
        <end position="848"/>
    </location>
</feature>
<protein>
    <submittedName>
        <fullName evidence="14">T9SS-dependent M36 family metallopeptidase</fullName>
    </submittedName>
</protein>
<proteinExistence type="inferred from homology"/>
<dbReference type="Gene3D" id="2.60.40.10">
    <property type="entry name" value="Immunoglobulins"/>
    <property type="match status" value="2"/>
</dbReference>
<evidence type="ECO:0000256" key="1">
    <source>
        <dbReference type="ARBA" id="ARBA00001947"/>
    </source>
</evidence>
<dbReference type="GO" id="GO:0008270">
    <property type="term" value="F:zinc ion binding"/>
    <property type="evidence" value="ECO:0007669"/>
    <property type="project" value="InterPro"/>
</dbReference>
<dbReference type="GO" id="GO:0005615">
    <property type="term" value="C:extracellular space"/>
    <property type="evidence" value="ECO:0007669"/>
    <property type="project" value="InterPro"/>
</dbReference>
<dbReference type="SMART" id="SM00089">
    <property type="entry name" value="PKD"/>
    <property type="match status" value="2"/>
</dbReference>
<keyword evidence="7 12" id="KW-0732">Signal</keyword>
<evidence type="ECO:0000256" key="11">
    <source>
        <dbReference type="ARBA" id="ARBA00023145"/>
    </source>
</evidence>
<evidence type="ECO:0000256" key="12">
    <source>
        <dbReference type="SAM" id="SignalP"/>
    </source>
</evidence>
<keyword evidence="5" id="KW-0645">Protease</keyword>
<keyword evidence="8" id="KW-0378">Hydrolase</keyword>
<accession>A0A915YCF3</accession>
<dbReference type="SUPFAM" id="SSF52025">
    <property type="entry name" value="PA domain"/>
    <property type="match status" value="1"/>
</dbReference>
<keyword evidence="9" id="KW-0862">Zinc</keyword>
<comment type="subcellular location">
    <subcellularLocation>
        <location evidence="2">Secreted</location>
    </subcellularLocation>
</comment>
<dbReference type="EMBL" id="AP026867">
    <property type="protein sequence ID" value="BDS10483.1"/>
    <property type="molecule type" value="Genomic_DNA"/>
</dbReference>
<evidence type="ECO:0000256" key="10">
    <source>
        <dbReference type="ARBA" id="ARBA00023049"/>
    </source>
</evidence>
<keyword evidence="6" id="KW-0479">Metal-binding</keyword>
<gene>
    <name evidence="14" type="ORF">AsAng_0011910</name>
</gene>
<dbReference type="Pfam" id="PF02225">
    <property type="entry name" value="PA"/>
    <property type="match status" value="1"/>
</dbReference>
<evidence type="ECO:0000256" key="6">
    <source>
        <dbReference type="ARBA" id="ARBA00022723"/>
    </source>
</evidence>
<dbReference type="PROSITE" id="PS50093">
    <property type="entry name" value="PKD"/>
    <property type="match status" value="2"/>
</dbReference>
<name>A0A915YCF3_9BACT</name>
<feature type="chain" id="PRO_5037425655" evidence="12">
    <location>
        <begin position="21"/>
        <end position="1245"/>
    </location>
</feature>
<dbReference type="SUPFAM" id="SSF55486">
    <property type="entry name" value="Metalloproteases ('zincins'), catalytic domain"/>
    <property type="match status" value="1"/>
</dbReference>
<comment type="cofactor">
    <cofactor evidence="1">
        <name>Zn(2+)</name>
        <dbReference type="ChEBI" id="CHEBI:29105"/>
    </cofactor>
</comment>
<dbReference type="Pfam" id="PF18911">
    <property type="entry name" value="PKD_4"/>
    <property type="match status" value="2"/>
</dbReference>
<comment type="similarity">
    <text evidence="3">Belongs to the peptidase M36 family.</text>
</comment>
<evidence type="ECO:0000256" key="4">
    <source>
        <dbReference type="ARBA" id="ARBA00022525"/>
    </source>
</evidence>
<evidence type="ECO:0000256" key="9">
    <source>
        <dbReference type="ARBA" id="ARBA00022833"/>
    </source>
</evidence>
<dbReference type="CDD" id="cd00146">
    <property type="entry name" value="PKD"/>
    <property type="match status" value="2"/>
</dbReference>
<dbReference type="InterPro" id="IPR046450">
    <property type="entry name" value="PA_dom_sf"/>
</dbReference>
<dbReference type="InterPro" id="IPR022409">
    <property type="entry name" value="PKD/Chitinase_dom"/>
</dbReference>
<feature type="signal peptide" evidence="12">
    <location>
        <begin position="1"/>
        <end position="20"/>
    </location>
</feature>
<dbReference type="InterPro" id="IPR027268">
    <property type="entry name" value="Peptidase_M4/M1_CTD_sf"/>
</dbReference>
<evidence type="ECO:0000313" key="15">
    <source>
        <dbReference type="Proteomes" id="UP001060919"/>
    </source>
</evidence>
<dbReference type="PANTHER" id="PTHR33478:SF1">
    <property type="entry name" value="EXTRACELLULAR METALLOPROTEINASE MEP"/>
    <property type="match status" value="1"/>
</dbReference>
<dbReference type="NCBIfam" id="NF038113">
    <property type="entry name" value="T9SSA_dep_M36"/>
    <property type="match status" value="1"/>
</dbReference>
<organism evidence="14 15">
    <name type="scientific">Aureispira anguillae</name>
    <dbReference type="NCBI Taxonomy" id="2864201"/>
    <lineage>
        <taxon>Bacteria</taxon>
        <taxon>Pseudomonadati</taxon>
        <taxon>Bacteroidota</taxon>
        <taxon>Saprospiria</taxon>
        <taxon>Saprospirales</taxon>
        <taxon>Saprospiraceae</taxon>
        <taxon>Aureispira</taxon>
    </lineage>
</organism>
<dbReference type="InterPro" id="IPR001842">
    <property type="entry name" value="Peptidase_M36"/>
</dbReference>
<dbReference type="SUPFAM" id="SSF49299">
    <property type="entry name" value="PKD domain"/>
    <property type="match status" value="2"/>
</dbReference>
<dbReference type="CDD" id="cd04818">
    <property type="entry name" value="PA_subtilisin_1"/>
    <property type="match status" value="1"/>
</dbReference>
<dbReference type="Proteomes" id="UP001060919">
    <property type="component" value="Chromosome"/>
</dbReference>
<feature type="domain" description="PKD" evidence="13">
    <location>
        <begin position="1108"/>
        <end position="1156"/>
    </location>
</feature>
<evidence type="ECO:0000256" key="5">
    <source>
        <dbReference type="ARBA" id="ARBA00022670"/>
    </source>
</evidence>
<dbReference type="GO" id="GO:0004222">
    <property type="term" value="F:metalloendopeptidase activity"/>
    <property type="evidence" value="ECO:0007669"/>
    <property type="project" value="InterPro"/>
</dbReference>
<dbReference type="InterPro" id="IPR013783">
    <property type="entry name" value="Ig-like_fold"/>
</dbReference>
<dbReference type="InterPro" id="IPR050371">
    <property type="entry name" value="Fungal_virulence_M36"/>
</dbReference>
<evidence type="ECO:0000256" key="7">
    <source>
        <dbReference type="ARBA" id="ARBA00022729"/>
    </source>
</evidence>
<evidence type="ECO:0000256" key="2">
    <source>
        <dbReference type="ARBA" id="ARBA00004613"/>
    </source>
</evidence>
<keyword evidence="4" id="KW-0964">Secreted</keyword>
<dbReference type="Pfam" id="PF02128">
    <property type="entry name" value="Peptidase_M36"/>
    <property type="match status" value="1"/>
</dbReference>
<sequence length="1245" mass="135508">MERFPLFMLSILLNTSILLAQTPSTIIQQFLEEHYIEQALSLEDISNWVITSQHRSSTSGVLHVYIQQQYQGIKVSNGLANFAIKDKQVLSMGNRLVSNLQQKVNATHPKIQPRQAIELAAQHLGIRSPKHLKLQKTIHQQSFIYNTGGISIEDIPVQLMYYANSDTEMKLVWELSIYTLDAQHWWSVCIDAQNGDLIHKNDWVVHCNFDHSAIAKSPSNSYKLSALDNCHTPPTVLQPDQYQVFALPVESPIHGSRSTLSNPANLLASPYGWHDTNGISGAEHTITQGNNAYAYEDSLGNNIPGFSPDGGPLLEFNFPYNPNLAPSANKSAAISNLFYMVNTMHDIWYHYGFDDTSGNFQFNNYGRGGLGGDPVLAEAQDGSAFNTASFATPADGYSPRLQMHLWNINAGDYLTVNSPASIAGSYHAGSATFGPLPPSSPIIADLVLVEDNIPPIYNGCETIVNSTQVNGKIAIIRDDAYCTTEDKILAAQNAGALAVIIISQFHAPLHYINGTNSSILIPSIRISKSDGDSLTTKMATSSVNVSIHASTTNSYPEDSDFDNGLIAHEYGHGITKRLTGGAANPNCLNNAEQMGEGWSDWFALMLTMESGDQATDPRGIANYSSRRATTGQGIRPAPYSTDFAINPYTYGASNNIHQISEPHGIGFIFATVLWDLNWALIAQYGGSPDPDLYNGTGGNNIAMNLIIESLKLQPCNPGMLDGRDAILKADSILYNNVHKCLIWNVFATRGFGYSASQGSATSRSDQVEAFDLPIQCQIPITAPSATFYYTSNTPCSQTVSFRDNSTRVPQSWLWYFGDGDSSTLQHPVHTYPSEGTYTVRLISSNTVGRDTIDQLISIAPPPAPIAHSIEICAGDTAYIPAIATGIIQWKNQNNVVVHTGDSLMISNSSTAQTYYVENMIIPSSLYIGPLNKNIGIGAYLPNNSYHGALNFTANQSIEIVSAWVFSNSSGPRTFYLVDGVNTDGSLPSGSDIIEQVTVDLNGGPQRIFLNLTVPDSGVYNIGTNHSGFFYNTSGVTYPYEIEHYMTIDSSSSNIAPNHYYYALYDLEIREPSCISAADTVTVSPLNSNFSYTVNNGTVDFTDFSVGATSWHWSFGDNQSSTLQNPSHSYALSGNYTVSLTINNGACSSTRNFSVIVGLTDIKKPSSQIVISPNPATKSANVILKGKIGGDLNIRLIDVTGKVLKTEILPEGEALLNVDLSDLPAAVYFVQIQSKAFTETKKLILR</sequence>
<dbReference type="InterPro" id="IPR011096">
    <property type="entry name" value="FTP_domain"/>
</dbReference>
<keyword evidence="11" id="KW-0865">Zymogen</keyword>
<dbReference type="AlphaFoldDB" id="A0A915YCF3"/>
<keyword evidence="15" id="KW-1185">Reference proteome</keyword>
<dbReference type="InterPro" id="IPR026444">
    <property type="entry name" value="Secre_tail"/>
</dbReference>
<dbReference type="Gene3D" id="3.50.30.30">
    <property type="match status" value="1"/>
</dbReference>
<evidence type="ECO:0000256" key="3">
    <source>
        <dbReference type="ARBA" id="ARBA00006006"/>
    </source>
</evidence>
<dbReference type="Gene3D" id="3.10.170.10">
    <property type="match status" value="1"/>
</dbReference>
<dbReference type="Pfam" id="PF18962">
    <property type="entry name" value="Por_Secre_tail"/>
    <property type="match status" value="1"/>
</dbReference>
<dbReference type="InterPro" id="IPR035986">
    <property type="entry name" value="PKD_dom_sf"/>
</dbReference>
<dbReference type="InterPro" id="IPR003137">
    <property type="entry name" value="PA_domain"/>
</dbReference>